<dbReference type="AlphaFoldDB" id="A0A0F8YN04"/>
<sequence length="65" mass="7259">MSWKTPGGPRTRCTTTIGEGRDAVKLGARAHGWHKAGRLFIMGYENLSIMGNEGYVTLYTKERTE</sequence>
<name>A0A0F8YN04_9ZZZZ</name>
<comment type="caution">
    <text evidence="1">The sequence shown here is derived from an EMBL/GenBank/DDBJ whole genome shotgun (WGS) entry which is preliminary data.</text>
</comment>
<gene>
    <name evidence="1" type="ORF">LCGC14_3134930</name>
</gene>
<dbReference type="EMBL" id="LAZR01068536">
    <property type="protein sequence ID" value="KKK49451.1"/>
    <property type="molecule type" value="Genomic_DNA"/>
</dbReference>
<protein>
    <submittedName>
        <fullName evidence="1">Uncharacterized protein</fullName>
    </submittedName>
</protein>
<evidence type="ECO:0000313" key="1">
    <source>
        <dbReference type="EMBL" id="KKK49451.1"/>
    </source>
</evidence>
<organism evidence="1">
    <name type="scientific">marine sediment metagenome</name>
    <dbReference type="NCBI Taxonomy" id="412755"/>
    <lineage>
        <taxon>unclassified sequences</taxon>
        <taxon>metagenomes</taxon>
        <taxon>ecological metagenomes</taxon>
    </lineage>
</organism>
<proteinExistence type="predicted"/>
<reference evidence="1" key="1">
    <citation type="journal article" date="2015" name="Nature">
        <title>Complex archaea that bridge the gap between prokaryotes and eukaryotes.</title>
        <authorList>
            <person name="Spang A."/>
            <person name="Saw J.H."/>
            <person name="Jorgensen S.L."/>
            <person name="Zaremba-Niedzwiedzka K."/>
            <person name="Martijn J."/>
            <person name="Lind A.E."/>
            <person name="van Eijk R."/>
            <person name="Schleper C."/>
            <person name="Guy L."/>
            <person name="Ettema T.J."/>
        </authorList>
    </citation>
    <scope>NUCLEOTIDE SEQUENCE</scope>
</reference>
<accession>A0A0F8YN04</accession>